<feature type="transmembrane region" description="Helical" evidence="3">
    <location>
        <begin position="44"/>
        <end position="62"/>
    </location>
</feature>
<dbReference type="SUPFAM" id="SSF55103">
    <property type="entry name" value="FAD-linked oxidases, C-terminal domain"/>
    <property type="match status" value="1"/>
</dbReference>
<dbReference type="InterPro" id="IPR016164">
    <property type="entry name" value="FAD-linked_Oxase-like_C"/>
</dbReference>
<dbReference type="SUPFAM" id="SSF56176">
    <property type="entry name" value="FAD-binding/transporter-associated domain-like"/>
    <property type="match status" value="1"/>
</dbReference>
<reference evidence="5 6" key="1">
    <citation type="submission" date="2021-01" db="EMBL/GenBank/DDBJ databases">
        <title>Chryseolinea sp. Jin1 Genome sequencing and assembly.</title>
        <authorList>
            <person name="Kim I."/>
        </authorList>
    </citation>
    <scope>NUCLEOTIDE SEQUENCE [LARGE SCALE GENOMIC DNA]</scope>
    <source>
        <strain evidence="5 6">Jin1</strain>
    </source>
</reference>
<dbReference type="Pfam" id="PF05656">
    <property type="entry name" value="DUF805"/>
    <property type="match status" value="1"/>
</dbReference>
<feature type="transmembrane region" description="Helical" evidence="3">
    <location>
        <begin position="17"/>
        <end position="37"/>
    </location>
</feature>
<evidence type="ECO:0000256" key="3">
    <source>
        <dbReference type="SAM" id="Phobius"/>
    </source>
</evidence>
<evidence type="ECO:0000313" key="5">
    <source>
        <dbReference type="EMBL" id="MBL0743187.1"/>
    </source>
</evidence>
<keyword evidence="3" id="KW-1133">Transmembrane helix</keyword>
<evidence type="ECO:0000313" key="6">
    <source>
        <dbReference type="Proteomes" id="UP000613030"/>
    </source>
</evidence>
<dbReference type="InterPro" id="IPR036318">
    <property type="entry name" value="FAD-bd_PCMH-like_sf"/>
</dbReference>
<keyword evidence="6" id="KW-1185">Reference proteome</keyword>
<dbReference type="Pfam" id="PF01565">
    <property type="entry name" value="FAD_binding_4"/>
    <property type="match status" value="1"/>
</dbReference>
<dbReference type="PROSITE" id="PS51387">
    <property type="entry name" value="FAD_PCMH"/>
    <property type="match status" value="1"/>
</dbReference>
<keyword evidence="3" id="KW-0472">Membrane</keyword>
<evidence type="ECO:0000259" key="4">
    <source>
        <dbReference type="PROSITE" id="PS51387"/>
    </source>
</evidence>
<dbReference type="Proteomes" id="UP000613030">
    <property type="component" value="Unassembled WGS sequence"/>
</dbReference>
<dbReference type="RefSeq" id="WP_202012295.1">
    <property type="nucleotide sequence ID" value="NZ_JAERRB010000006.1"/>
</dbReference>
<gene>
    <name evidence="5" type="ORF">JI741_18290</name>
</gene>
<proteinExistence type="predicted"/>
<comment type="caution">
    <text evidence="5">The sequence shown here is derived from an EMBL/GenBank/DDBJ whole genome shotgun (WGS) entry which is preliminary data.</text>
</comment>
<feature type="domain" description="FAD-binding PCMH-type" evidence="4">
    <location>
        <begin position="134"/>
        <end position="302"/>
    </location>
</feature>
<dbReference type="InterPro" id="IPR016166">
    <property type="entry name" value="FAD-bd_PCMH"/>
</dbReference>
<dbReference type="InterPro" id="IPR016167">
    <property type="entry name" value="FAD-bd_PCMH_sub1"/>
</dbReference>
<dbReference type="InterPro" id="IPR016169">
    <property type="entry name" value="FAD-bd_PCMH_sub2"/>
</dbReference>
<name>A0ABS1KVD0_9BACT</name>
<keyword evidence="2" id="KW-0274">FAD</keyword>
<dbReference type="Gene3D" id="3.30.43.10">
    <property type="entry name" value="Uridine Diphospho-n-acetylenolpyruvylglucosamine Reductase, domain 2"/>
    <property type="match status" value="1"/>
</dbReference>
<dbReference type="Gene3D" id="3.30.465.10">
    <property type="match status" value="1"/>
</dbReference>
<dbReference type="PANTHER" id="PTHR43762:SF1">
    <property type="entry name" value="D-ARABINONO-1,4-LACTONE OXIDASE"/>
    <property type="match status" value="1"/>
</dbReference>
<dbReference type="EMBL" id="JAERRB010000006">
    <property type="protein sequence ID" value="MBL0743187.1"/>
    <property type="molecule type" value="Genomic_DNA"/>
</dbReference>
<keyword evidence="3" id="KW-0812">Transmembrane</keyword>
<evidence type="ECO:0000256" key="1">
    <source>
        <dbReference type="ARBA" id="ARBA00022630"/>
    </source>
</evidence>
<accession>A0ABS1KVD0</accession>
<feature type="transmembrane region" description="Helical" evidence="3">
    <location>
        <begin position="74"/>
        <end position="94"/>
    </location>
</feature>
<sequence>MSLASLFLAFQGRIGRATFFLSLVFVWTAFFNLTFFLEKFLGDAGVVILIALLLWMVFALSVKRYHDLGKAPKHLLLLLIPLVGPIWVFLELTLRKGMAGNNRFGQSPDAENLDYATVRPEPTPNTINDVTQINVVQVKEVLTPESVEEVCDIVKKTKGPLSIGGGRFSMGGQVSSPDSTHLDMRKLNKIIAFNALEKRIHVQAGVRWCDIQRTVDNQNLSVKIMQTYANFTVGGSLSVNSHGRYMGLGPLVLSVRFIRVVMPDGILVEASPTVNKEIFYGVVGGYGALAIIVEAELELTENIRVERSAIKLKREEYLPYFKQHIRNSKDAVFHNADIYPPHYTRLRAVTWSKTDAPASSPYRLMPLQRSYPVHRYFYWAFTETLTGKWRREFIVEPLLYRAKKVHWRNYEAGYDVAELEPSSRQHSTYVLQEYFVPIDRFDDFLPLMAAVLRKHKVNVINISVRHALPDPGTYLAWARKEMFAFVLYYKQHVHIEARHAVGQWTRELIDAVLRCDGTYYLPYQPHATPEQFHSAYPRAKELFALKQKLDPDFRLRNVLWDKYYAPTLNQTSESN</sequence>
<dbReference type="InterPro" id="IPR008523">
    <property type="entry name" value="DUF805"/>
</dbReference>
<keyword evidence="1" id="KW-0285">Flavoprotein</keyword>
<evidence type="ECO:0000256" key="2">
    <source>
        <dbReference type="ARBA" id="ARBA00022827"/>
    </source>
</evidence>
<dbReference type="PANTHER" id="PTHR43762">
    <property type="entry name" value="L-GULONOLACTONE OXIDASE"/>
    <property type="match status" value="1"/>
</dbReference>
<organism evidence="5 6">
    <name type="scientific">Chryseolinea lacunae</name>
    <dbReference type="NCBI Taxonomy" id="2801331"/>
    <lineage>
        <taxon>Bacteria</taxon>
        <taxon>Pseudomonadati</taxon>
        <taxon>Bacteroidota</taxon>
        <taxon>Cytophagia</taxon>
        <taxon>Cytophagales</taxon>
        <taxon>Fulvivirgaceae</taxon>
        <taxon>Chryseolinea</taxon>
    </lineage>
</organism>
<dbReference type="InterPro" id="IPR006094">
    <property type="entry name" value="Oxid_FAD_bind_N"/>
</dbReference>
<dbReference type="InterPro" id="IPR010031">
    <property type="entry name" value="FAD_lactone_oxidase-like"/>
</dbReference>
<protein>
    <submittedName>
        <fullName evidence="5">FAD-binding protein</fullName>
    </submittedName>
</protein>